<sequence>MVKNKKMIIMNRLGFPSRLLLIGIGTWICSCQQQEPARKKMPETITGSSDWGKSDFSTSKQYSVPTIADLYYGNIDIISGGESYQCIRINPIDMEQDSSLFSLVDTYSVLANLLLPQWQQQGNKGLLIDLRTNVSLEGKRSDFYVQQKELRPIPIVMMWDINSEGRAQNYIHKMQSFKNINVVKINN</sequence>
<dbReference type="AlphaFoldDB" id="A0A2W5EGI4"/>
<gene>
    <name evidence="1" type="ORF">DI598_15995</name>
</gene>
<protein>
    <submittedName>
        <fullName evidence="1">Uncharacterized protein</fullName>
    </submittedName>
</protein>
<evidence type="ECO:0000313" key="1">
    <source>
        <dbReference type="EMBL" id="PZP43201.1"/>
    </source>
</evidence>
<comment type="caution">
    <text evidence="1">The sequence shown here is derived from an EMBL/GenBank/DDBJ whole genome shotgun (WGS) entry which is preliminary data.</text>
</comment>
<dbReference type="EMBL" id="QFOI01000383">
    <property type="protein sequence ID" value="PZP43201.1"/>
    <property type="molecule type" value="Genomic_DNA"/>
</dbReference>
<dbReference type="PROSITE" id="PS51257">
    <property type="entry name" value="PROKAR_LIPOPROTEIN"/>
    <property type="match status" value="1"/>
</dbReference>
<evidence type="ECO:0000313" key="2">
    <source>
        <dbReference type="Proteomes" id="UP000249645"/>
    </source>
</evidence>
<name>A0A2W5EGI4_9SPHI</name>
<proteinExistence type="predicted"/>
<reference evidence="1 2" key="1">
    <citation type="submission" date="2017-11" db="EMBL/GenBank/DDBJ databases">
        <title>Infants hospitalized years apart are colonized by the same room-sourced microbial strains.</title>
        <authorList>
            <person name="Brooks B."/>
            <person name="Olm M.R."/>
            <person name="Firek B.A."/>
            <person name="Baker R."/>
            <person name="Thomas B.C."/>
            <person name="Morowitz M.J."/>
            <person name="Banfield J.F."/>
        </authorList>
    </citation>
    <scope>NUCLEOTIDE SEQUENCE [LARGE SCALE GENOMIC DNA]</scope>
    <source>
        <strain evidence="1">S2_009_000_R2_76</strain>
    </source>
</reference>
<organism evidence="1 2">
    <name type="scientific">Pseudopedobacter saltans</name>
    <dbReference type="NCBI Taxonomy" id="151895"/>
    <lineage>
        <taxon>Bacteria</taxon>
        <taxon>Pseudomonadati</taxon>
        <taxon>Bacteroidota</taxon>
        <taxon>Sphingobacteriia</taxon>
        <taxon>Sphingobacteriales</taxon>
        <taxon>Sphingobacteriaceae</taxon>
        <taxon>Pseudopedobacter</taxon>
    </lineage>
</organism>
<accession>A0A2W5EGI4</accession>
<dbReference type="Proteomes" id="UP000249645">
    <property type="component" value="Unassembled WGS sequence"/>
</dbReference>